<comment type="similarity">
    <text evidence="1">Belongs to the cytochrome P450 family.</text>
</comment>
<dbReference type="OrthoDB" id="4133219at2"/>
<evidence type="ECO:0000256" key="2">
    <source>
        <dbReference type="SAM" id="MobiDB-lite"/>
    </source>
</evidence>
<feature type="compositionally biased region" description="Gly residues" evidence="2">
    <location>
        <begin position="439"/>
        <end position="448"/>
    </location>
</feature>
<dbReference type="PANTHER" id="PTHR46696:SF1">
    <property type="entry name" value="CYTOCHROME P450 YJIB-RELATED"/>
    <property type="match status" value="1"/>
</dbReference>
<dbReference type="Proteomes" id="UP000199207">
    <property type="component" value="Unassembled WGS sequence"/>
</dbReference>
<proteinExistence type="inferred from homology"/>
<dbReference type="InterPro" id="IPR036396">
    <property type="entry name" value="Cyt_P450_sf"/>
</dbReference>
<dbReference type="RefSeq" id="WP_093837177.1">
    <property type="nucleotide sequence ID" value="NZ_FOLM01000001.1"/>
</dbReference>
<accession>A0A1I1FRG7</accession>
<dbReference type="Gene3D" id="1.10.630.10">
    <property type="entry name" value="Cytochrome P450"/>
    <property type="match status" value="1"/>
</dbReference>
<feature type="region of interest" description="Disordered" evidence="2">
    <location>
        <begin position="1"/>
        <end position="21"/>
    </location>
</feature>
<dbReference type="GO" id="GO:0016705">
    <property type="term" value="F:oxidoreductase activity, acting on paired donors, with incorporation or reduction of molecular oxygen"/>
    <property type="evidence" value="ECO:0007669"/>
    <property type="project" value="InterPro"/>
</dbReference>
<dbReference type="GO" id="GO:0005506">
    <property type="term" value="F:iron ion binding"/>
    <property type="evidence" value="ECO:0007669"/>
    <property type="project" value="InterPro"/>
</dbReference>
<dbReference type="STRING" id="910347.SAMN05421773_101841"/>
<dbReference type="AlphaFoldDB" id="A0A1I1FRG7"/>
<evidence type="ECO:0000313" key="4">
    <source>
        <dbReference type="Proteomes" id="UP000199207"/>
    </source>
</evidence>
<dbReference type="GO" id="GO:0004497">
    <property type="term" value="F:monooxygenase activity"/>
    <property type="evidence" value="ECO:0007669"/>
    <property type="project" value="InterPro"/>
</dbReference>
<evidence type="ECO:0000313" key="3">
    <source>
        <dbReference type="EMBL" id="SFC01934.1"/>
    </source>
</evidence>
<organism evidence="3 4">
    <name type="scientific">Streptomyces aidingensis</name>
    <dbReference type="NCBI Taxonomy" id="910347"/>
    <lineage>
        <taxon>Bacteria</taxon>
        <taxon>Bacillati</taxon>
        <taxon>Actinomycetota</taxon>
        <taxon>Actinomycetes</taxon>
        <taxon>Kitasatosporales</taxon>
        <taxon>Streptomycetaceae</taxon>
        <taxon>Streptomyces</taxon>
    </lineage>
</organism>
<protein>
    <submittedName>
        <fullName evidence="3">Cytochrome P450</fullName>
    </submittedName>
</protein>
<name>A0A1I1FRG7_9ACTN</name>
<dbReference type="PANTHER" id="PTHR46696">
    <property type="entry name" value="P450, PUTATIVE (EUROFUNG)-RELATED"/>
    <property type="match status" value="1"/>
</dbReference>
<evidence type="ECO:0000256" key="1">
    <source>
        <dbReference type="ARBA" id="ARBA00010617"/>
    </source>
</evidence>
<sequence length="477" mass="49524">MTGPDAGPAGGGPPAEPLYTPEFAADPGAVYARLRKLGPAAPVELAPGVPATLVTGYAEALHVLRSPELFVKDPRRWPALRDGTVPPVSPVGLTLSHRPHCYTADGPEHLRLRQVIGDALDRLDPGTLRAVVEEQAGGLIDALIGRAAGSGGRADLLADYAVPLSALVFDRIAGCPPAHAARLQEAAAELLVTHRQGGDPAAGEAAWAALLARIRELIAERRRRPGADLLSWMAEHPADLTDTELAHQFMLLASFAVPPQHNLIAAALRLLLAGDGLPVAEAVEEALWTDSPLAGRAVYFPVRDVPMGETVLPAGRPVVVGIAAANAELAPEPERRRGNRAHLSWGAGPHGCPARGPARLIATVAAETLLERLPDLALAVPAEELRWLPGPFFRALAALPVTGIPAAPPPGPRPAAATASPPDGGPGQPGRPGLSGETGESGRGGGDQPAGARFAVTRKPTALARMQAALAQWWRGE</sequence>
<dbReference type="PRINTS" id="PR00359">
    <property type="entry name" value="BP450"/>
</dbReference>
<dbReference type="EMBL" id="FOLM01000001">
    <property type="protein sequence ID" value="SFC01934.1"/>
    <property type="molecule type" value="Genomic_DNA"/>
</dbReference>
<dbReference type="GO" id="GO:0020037">
    <property type="term" value="F:heme binding"/>
    <property type="evidence" value="ECO:0007669"/>
    <property type="project" value="InterPro"/>
</dbReference>
<keyword evidence="4" id="KW-1185">Reference proteome</keyword>
<reference evidence="3 4" key="1">
    <citation type="submission" date="2016-10" db="EMBL/GenBank/DDBJ databases">
        <authorList>
            <person name="de Groot N.N."/>
        </authorList>
    </citation>
    <scope>NUCLEOTIDE SEQUENCE [LARGE SCALE GENOMIC DNA]</scope>
    <source>
        <strain evidence="3 4">CGMCC 4.5739</strain>
    </source>
</reference>
<feature type="region of interest" description="Disordered" evidence="2">
    <location>
        <begin position="331"/>
        <end position="350"/>
    </location>
</feature>
<dbReference type="SUPFAM" id="SSF48264">
    <property type="entry name" value="Cytochrome P450"/>
    <property type="match status" value="1"/>
</dbReference>
<feature type="region of interest" description="Disordered" evidence="2">
    <location>
        <begin position="406"/>
        <end position="458"/>
    </location>
</feature>
<gene>
    <name evidence="3" type="ORF">SAMN05421773_101841</name>
</gene>
<dbReference type="InterPro" id="IPR002397">
    <property type="entry name" value="Cyt_P450_B"/>
</dbReference>